<accession>A0A5N5QDI8</accession>
<evidence type="ECO:0000313" key="1">
    <source>
        <dbReference type="EMBL" id="KAB5589521.1"/>
    </source>
</evidence>
<gene>
    <name evidence="1" type="ORF">CTheo_7043</name>
</gene>
<name>A0A5N5QDI8_9AGAM</name>
<reference evidence="1 2" key="1">
    <citation type="journal article" date="2019" name="Fungal Biol. Biotechnol.">
        <title>Draft genome sequence of fastidious pathogen Ceratobasidium theobromae, which causes vascular-streak dieback in Theobroma cacao.</title>
        <authorList>
            <person name="Ali S.S."/>
            <person name="Asman A."/>
            <person name="Shao J."/>
            <person name="Firmansyah A.P."/>
            <person name="Susilo A.W."/>
            <person name="Rosmana A."/>
            <person name="McMahon P."/>
            <person name="Junaid M."/>
            <person name="Guest D."/>
            <person name="Kheng T.Y."/>
            <person name="Meinhardt L.W."/>
            <person name="Bailey B.A."/>
        </authorList>
    </citation>
    <scope>NUCLEOTIDE SEQUENCE [LARGE SCALE GENOMIC DNA]</scope>
    <source>
        <strain evidence="1 2">CT2</strain>
    </source>
</reference>
<dbReference type="EMBL" id="SSOP01000259">
    <property type="protein sequence ID" value="KAB5589521.1"/>
    <property type="molecule type" value="Genomic_DNA"/>
</dbReference>
<organism evidence="1 2">
    <name type="scientific">Ceratobasidium theobromae</name>
    <dbReference type="NCBI Taxonomy" id="1582974"/>
    <lineage>
        <taxon>Eukaryota</taxon>
        <taxon>Fungi</taxon>
        <taxon>Dikarya</taxon>
        <taxon>Basidiomycota</taxon>
        <taxon>Agaricomycotina</taxon>
        <taxon>Agaricomycetes</taxon>
        <taxon>Cantharellales</taxon>
        <taxon>Ceratobasidiaceae</taxon>
        <taxon>Ceratobasidium</taxon>
    </lineage>
</organism>
<keyword evidence="2" id="KW-1185">Reference proteome</keyword>
<dbReference type="AlphaFoldDB" id="A0A5N5QDI8"/>
<protein>
    <submittedName>
        <fullName evidence="1">Replicase polyprotein 1a</fullName>
    </submittedName>
</protein>
<evidence type="ECO:0000313" key="2">
    <source>
        <dbReference type="Proteomes" id="UP000383932"/>
    </source>
</evidence>
<sequence length="459" mass="53203">MSVPPGASYRISNTLIRAKRRLLNLEDPVRIQFTKKWREGNSLFDWYNRRAGGYIHKLQLRRERESPFFHEYIVLSIRGGGYFRIDRRQRPDEAIPLDCIYAEGVEAHDTIEEITSFDDALYCTSDCLAEIEFQVDVDLALILKICQAIHEHPAAKVYTLQRYNCYFFAQTILMCVARSAFTWYIGGFVDRENRRCEILGSGNACAMKGFAHQSSQIGSRFSRRFSYAIKLPFRKGVLKSSPNTYTTGAELRYDWAGLYKRFGQMNLFPYKQFLVHETRCPSTLGIHKALKRFEYRLIQFWNRRLSNALDTALELRFDLRVLARQSGEKSMEFRNRLVKWVAVLVSSQKNYGRQMWSDFYRRALQELVALLGSLQCPPCGCVLSGFHSMSPEIGTSQIIDPRKVDAWANQMTILLDSEFSKLDKALKDQIVTTWDRAVKISLKERPRALIHMKVANQAS</sequence>
<proteinExistence type="predicted"/>
<dbReference type="Proteomes" id="UP000383932">
    <property type="component" value="Unassembled WGS sequence"/>
</dbReference>
<comment type="caution">
    <text evidence="1">The sequence shown here is derived from an EMBL/GenBank/DDBJ whole genome shotgun (WGS) entry which is preliminary data.</text>
</comment>